<comment type="function">
    <text evidence="8">F(1)F(0) ATP synthase produces ATP from ADP in the presence of a proton or sodium gradient. F-type ATPases consist of two structural domains, F(1) containing the extramembraneous catalytic core and F(0) containing the membrane proton channel, linked together by a central stalk and a peripheral stalk. During catalysis, ATP synthesis in the catalytic domain of F(1) is coupled via a rotary mechanism of the central stalk subunits to proton translocation.</text>
</comment>
<gene>
    <name evidence="8 9" type="primary">atpD</name>
</gene>
<comment type="subunit">
    <text evidence="8">F-type ATPases have 2 components, F(1) - the catalytic core - and F(0) - the membrane proton channel. F(1) has five subunits: alpha(3), beta(3), gamma(1), delta(1), epsilon(1). CF(0) has four main subunits: a(1), b(1), b'(1) and c(10-14). The alpha and beta chains form an alternating ring which encloses part of the gamma chain. F(1) is attached to F(0) by a central stalk formed by the gamma and epsilon chains, while a peripheral stalk is formed by the delta, b and b' chains.</text>
</comment>
<accession>A0A1X9PVU5</accession>
<sequence>MISKNVVAKVAQPYAEALYDLQSLADFLKNPIIANKDKKNLINNIFANSISEIVLNFLMVLVDRGRIAILQNIADKYLELAYQLSDITVAKVTTAIPLSENQEQDLITKLKIMTQSQEVKLMIDVDQELIGGIIIQIGSKVIDNSLKGQIREISTYLHVVN</sequence>
<dbReference type="Gene3D" id="1.10.520.20">
    <property type="entry name" value="N-terminal domain of the delta subunit of the F1F0-ATP synthase"/>
    <property type="match status" value="1"/>
</dbReference>
<dbReference type="PANTHER" id="PTHR11910">
    <property type="entry name" value="ATP SYNTHASE DELTA CHAIN"/>
    <property type="match status" value="1"/>
</dbReference>
<dbReference type="SUPFAM" id="SSF47928">
    <property type="entry name" value="N-terminal domain of the delta subunit of the F1F0-ATP synthase"/>
    <property type="match status" value="1"/>
</dbReference>
<reference evidence="9" key="1">
    <citation type="submission" date="2017-03" db="EMBL/GenBank/DDBJ databases">
        <title>The new red algal subphylum Proteorhodophytina comprises the largest and most divergent plastid genomes known.</title>
        <authorList>
            <person name="Munoz-Gomez S.A."/>
            <person name="Mejia-Franco F.G."/>
            <person name="Durnin K."/>
            <person name="Morgan C."/>
            <person name="Grisdale C.J."/>
            <person name="Archibald J.M."/>
            <person name="Slamovits C.H."/>
        </authorList>
    </citation>
    <scope>NUCLEOTIDE SEQUENCE</scope>
    <source>
        <strain evidence="9">NIES-2662</strain>
    </source>
</reference>
<dbReference type="HAMAP" id="MF_01416">
    <property type="entry name" value="ATP_synth_delta_bact"/>
    <property type="match status" value="1"/>
</dbReference>
<dbReference type="PROSITE" id="PS00389">
    <property type="entry name" value="ATPASE_DELTA"/>
    <property type="match status" value="1"/>
</dbReference>
<keyword evidence="5 8" id="KW-0406">Ion transport</keyword>
<evidence type="ECO:0000256" key="7">
    <source>
        <dbReference type="ARBA" id="ARBA00023310"/>
    </source>
</evidence>
<keyword evidence="9" id="KW-0150">Chloroplast</keyword>
<comment type="function">
    <text evidence="8">This protein is part of the stalk that links CF(0) to CF(1). It either transmits conformational changes from CF(0) to CF(1) or is implicated in proton conduction.</text>
</comment>
<keyword evidence="7 8" id="KW-0066">ATP synthesis</keyword>
<comment type="subcellular location">
    <subcellularLocation>
        <location evidence="1">Membrane</location>
    </subcellularLocation>
    <subcellularLocation>
        <location evidence="8">Plastid</location>
        <location evidence="8">Chloroplast thylakoid membrane</location>
        <topology evidence="8">Peripheral membrane protein</topology>
    </subcellularLocation>
</comment>
<evidence type="ECO:0000256" key="6">
    <source>
        <dbReference type="ARBA" id="ARBA00023136"/>
    </source>
</evidence>
<evidence type="ECO:0000313" key="9">
    <source>
        <dbReference type="EMBL" id="ARO90913.1"/>
    </source>
</evidence>
<name>A0A1X9PVU5_9RHOD</name>
<evidence type="ECO:0000256" key="4">
    <source>
        <dbReference type="ARBA" id="ARBA00022781"/>
    </source>
</evidence>
<protein>
    <recommendedName>
        <fullName evidence="8">ATP synthase subunit delta, chloroplastic</fullName>
    </recommendedName>
    <alternativeName>
        <fullName evidence="8">ATP synthase F(1) sector subunit delta</fullName>
    </alternativeName>
    <alternativeName>
        <fullName evidence="8">F-type ATPase subunit delta</fullName>
    </alternativeName>
</protein>
<evidence type="ECO:0000256" key="5">
    <source>
        <dbReference type="ARBA" id="ARBA00023065"/>
    </source>
</evidence>
<dbReference type="Pfam" id="PF00213">
    <property type="entry name" value="OSCP"/>
    <property type="match status" value="1"/>
</dbReference>
<keyword evidence="8" id="KW-0139">CF(1)</keyword>
<geneLocation type="chloroplast" evidence="9"/>
<dbReference type="GO" id="GO:0045259">
    <property type="term" value="C:proton-transporting ATP synthase complex"/>
    <property type="evidence" value="ECO:0007669"/>
    <property type="project" value="UniProtKB-KW"/>
</dbReference>
<dbReference type="InterPro" id="IPR020781">
    <property type="entry name" value="ATPase_OSCP/d_CS"/>
</dbReference>
<keyword evidence="6 8" id="KW-0472">Membrane</keyword>
<keyword evidence="9" id="KW-0934">Plastid</keyword>
<dbReference type="GO" id="GO:0009535">
    <property type="term" value="C:chloroplast thylakoid membrane"/>
    <property type="evidence" value="ECO:0007669"/>
    <property type="project" value="UniProtKB-SubCell"/>
</dbReference>
<evidence type="ECO:0000256" key="3">
    <source>
        <dbReference type="ARBA" id="ARBA00022448"/>
    </source>
</evidence>
<dbReference type="AlphaFoldDB" id="A0A1X9PVU5"/>
<proteinExistence type="inferred from homology"/>
<keyword evidence="4 8" id="KW-0375">Hydrogen ion transport</keyword>
<evidence type="ECO:0000256" key="1">
    <source>
        <dbReference type="ARBA" id="ARBA00004370"/>
    </source>
</evidence>
<dbReference type="InterPro" id="IPR000711">
    <property type="entry name" value="ATPase_OSCP/dsu"/>
</dbReference>
<evidence type="ECO:0000256" key="8">
    <source>
        <dbReference type="HAMAP-Rule" id="MF_01416"/>
    </source>
</evidence>
<comment type="similarity">
    <text evidence="2 8">Belongs to the ATPase delta chain family.</text>
</comment>
<dbReference type="InterPro" id="IPR026015">
    <property type="entry name" value="ATP_synth_OSCP/delta_N_sf"/>
</dbReference>
<keyword evidence="3 8" id="KW-0813">Transport</keyword>
<organism evidence="9">
    <name type="scientific">Corynoplastis japonica</name>
    <dbReference type="NCBI Taxonomy" id="700918"/>
    <lineage>
        <taxon>Eukaryota</taxon>
        <taxon>Rhodophyta</taxon>
        <taxon>Rhodellophyceae</taxon>
        <taxon>Rhodellales</taxon>
        <taxon>Rhodellaceae</taxon>
        <taxon>Corynoplastis</taxon>
    </lineage>
</organism>
<dbReference type="NCBIfam" id="TIGR01145">
    <property type="entry name" value="ATP_synt_delta"/>
    <property type="match status" value="1"/>
</dbReference>
<keyword evidence="8" id="KW-0793">Thylakoid</keyword>
<evidence type="ECO:0000256" key="2">
    <source>
        <dbReference type="ARBA" id="ARBA00007046"/>
    </source>
</evidence>
<dbReference type="GO" id="GO:0046933">
    <property type="term" value="F:proton-transporting ATP synthase activity, rotational mechanism"/>
    <property type="evidence" value="ECO:0007669"/>
    <property type="project" value="UniProtKB-UniRule"/>
</dbReference>
<dbReference type="EMBL" id="KY709210">
    <property type="protein sequence ID" value="ARO90913.1"/>
    <property type="molecule type" value="Genomic_DNA"/>
</dbReference>